<organism evidence="2 3">
    <name type="scientific">Frondihabitans cladoniiphilus</name>
    <dbReference type="NCBI Taxonomy" id="715785"/>
    <lineage>
        <taxon>Bacteria</taxon>
        <taxon>Bacillati</taxon>
        <taxon>Actinomycetota</taxon>
        <taxon>Actinomycetes</taxon>
        <taxon>Micrococcales</taxon>
        <taxon>Microbacteriaceae</taxon>
        <taxon>Frondihabitans</taxon>
    </lineage>
</organism>
<proteinExistence type="predicted"/>
<feature type="transmembrane region" description="Helical" evidence="1">
    <location>
        <begin position="58"/>
        <end position="77"/>
    </location>
</feature>
<dbReference type="Proteomes" id="UP001501295">
    <property type="component" value="Unassembled WGS sequence"/>
</dbReference>
<protein>
    <submittedName>
        <fullName evidence="2">Uncharacterized protein</fullName>
    </submittedName>
</protein>
<keyword evidence="1" id="KW-0472">Membrane</keyword>
<keyword evidence="1" id="KW-1133">Transmembrane helix</keyword>
<feature type="transmembrane region" description="Helical" evidence="1">
    <location>
        <begin position="30"/>
        <end position="52"/>
    </location>
</feature>
<feature type="transmembrane region" description="Helical" evidence="1">
    <location>
        <begin position="6"/>
        <end position="23"/>
    </location>
</feature>
<reference evidence="3" key="1">
    <citation type="journal article" date="2019" name="Int. J. Syst. Evol. Microbiol.">
        <title>The Global Catalogue of Microorganisms (GCM) 10K type strain sequencing project: providing services to taxonomists for standard genome sequencing and annotation.</title>
        <authorList>
            <consortium name="The Broad Institute Genomics Platform"/>
            <consortium name="The Broad Institute Genome Sequencing Center for Infectious Disease"/>
            <person name="Wu L."/>
            <person name="Ma J."/>
        </authorList>
    </citation>
    <scope>NUCLEOTIDE SEQUENCE [LARGE SCALE GENOMIC DNA]</scope>
    <source>
        <strain evidence="3">JCM 18956</strain>
    </source>
</reference>
<comment type="caution">
    <text evidence="2">The sequence shown here is derived from an EMBL/GenBank/DDBJ whole genome shotgun (WGS) entry which is preliminary data.</text>
</comment>
<evidence type="ECO:0000313" key="2">
    <source>
        <dbReference type="EMBL" id="GAA4670655.1"/>
    </source>
</evidence>
<gene>
    <name evidence="2" type="ORF">GCM10025780_12710</name>
</gene>
<evidence type="ECO:0000256" key="1">
    <source>
        <dbReference type="SAM" id="Phobius"/>
    </source>
</evidence>
<keyword evidence="3" id="KW-1185">Reference proteome</keyword>
<evidence type="ECO:0000313" key="3">
    <source>
        <dbReference type="Proteomes" id="UP001501295"/>
    </source>
</evidence>
<dbReference type="EMBL" id="BAABLM010000002">
    <property type="protein sequence ID" value="GAA4670655.1"/>
    <property type="molecule type" value="Genomic_DNA"/>
</dbReference>
<name>A0ABP8VSS4_9MICO</name>
<accession>A0ABP8VSS4</accession>
<dbReference type="RefSeq" id="WP_345374491.1">
    <property type="nucleotide sequence ID" value="NZ_BAABLM010000002.1"/>
</dbReference>
<sequence>MELLFAGLGGALLGFIFHFALPGQDTRGAFWAAAWGICSAVVVWEVFIWLGLKSGGGWIWVFALVASGLTVIASIRLTTGRRRAADAELLEALFRGQAA</sequence>
<keyword evidence="1" id="KW-0812">Transmembrane</keyword>